<evidence type="ECO:0000256" key="1">
    <source>
        <dbReference type="ARBA" id="ARBA00023015"/>
    </source>
</evidence>
<accession>A0A927BSE1</accession>
<reference evidence="5" key="1">
    <citation type="submission" date="2020-09" db="EMBL/GenBank/DDBJ databases">
        <title>A novel bacterium of genus Paenibacillus, isolated from South China Sea.</title>
        <authorList>
            <person name="Huang H."/>
            <person name="Mo K."/>
            <person name="Hu Y."/>
        </authorList>
    </citation>
    <scope>NUCLEOTIDE SEQUENCE</scope>
    <source>
        <strain evidence="5">IB182496</strain>
    </source>
</reference>
<dbReference type="GO" id="GO:0003700">
    <property type="term" value="F:DNA-binding transcription factor activity"/>
    <property type="evidence" value="ECO:0007669"/>
    <property type="project" value="InterPro"/>
</dbReference>
<dbReference type="PRINTS" id="PR00032">
    <property type="entry name" value="HTHARAC"/>
</dbReference>
<comment type="caution">
    <text evidence="5">The sequence shown here is derived from an EMBL/GenBank/DDBJ whole genome shotgun (WGS) entry which is preliminary data.</text>
</comment>
<proteinExistence type="predicted"/>
<dbReference type="SMART" id="SM00342">
    <property type="entry name" value="HTH_ARAC"/>
    <property type="match status" value="1"/>
</dbReference>
<dbReference type="InterPro" id="IPR037923">
    <property type="entry name" value="HTH-like"/>
</dbReference>
<dbReference type="InterPro" id="IPR009057">
    <property type="entry name" value="Homeodomain-like_sf"/>
</dbReference>
<dbReference type="PROSITE" id="PS00041">
    <property type="entry name" value="HTH_ARAC_FAMILY_1"/>
    <property type="match status" value="1"/>
</dbReference>
<dbReference type="InterPro" id="IPR018060">
    <property type="entry name" value="HTH_AraC"/>
</dbReference>
<evidence type="ECO:0000256" key="2">
    <source>
        <dbReference type="ARBA" id="ARBA00023125"/>
    </source>
</evidence>
<dbReference type="InterPro" id="IPR003313">
    <property type="entry name" value="AraC-bd"/>
</dbReference>
<dbReference type="Pfam" id="PF02311">
    <property type="entry name" value="AraC_binding"/>
    <property type="match status" value="1"/>
</dbReference>
<keyword evidence="6" id="KW-1185">Reference proteome</keyword>
<feature type="domain" description="HTH araC/xylS-type" evidence="4">
    <location>
        <begin position="184"/>
        <end position="282"/>
    </location>
</feature>
<organism evidence="5 6">
    <name type="scientific">Paenibacillus sabuli</name>
    <dbReference type="NCBI Taxonomy" id="2772509"/>
    <lineage>
        <taxon>Bacteria</taxon>
        <taxon>Bacillati</taxon>
        <taxon>Bacillota</taxon>
        <taxon>Bacilli</taxon>
        <taxon>Bacillales</taxon>
        <taxon>Paenibacillaceae</taxon>
        <taxon>Paenibacillus</taxon>
    </lineage>
</organism>
<dbReference type="InterPro" id="IPR018062">
    <property type="entry name" value="HTH_AraC-typ_CS"/>
</dbReference>
<evidence type="ECO:0000313" key="6">
    <source>
        <dbReference type="Proteomes" id="UP000621560"/>
    </source>
</evidence>
<dbReference type="GO" id="GO:0043565">
    <property type="term" value="F:sequence-specific DNA binding"/>
    <property type="evidence" value="ECO:0007669"/>
    <property type="project" value="InterPro"/>
</dbReference>
<dbReference type="Pfam" id="PF12833">
    <property type="entry name" value="HTH_18"/>
    <property type="match status" value="1"/>
</dbReference>
<dbReference type="RefSeq" id="WP_190915823.1">
    <property type="nucleotide sequence ID" value="NZ_JACXIZ010000012.1"/>
</dbReference>
<evidence type="ECO:0000313" key="5">
    <source>
        <dbReference type="EMBL" id="MBD2844810.1"/>
    </source>
</evidence>
<evidence type="ECO:0000256" key="3">
    <source>
        <dbReference type="ARBA" id="ARBA00023163"/>
    </source>
</evidence>
<dbReference type="EMBL" id="JACXIZ010000012">
    <property type="protein sequence ID" value="MBD2844810.1"/>
    <property type="molecule type" value="Genomic_DNA"/>
</dbReference>
<dbReference type="PANTHER" id="PTHR43280">
    <property type="entry name" value="ARAC-FAMILY TRANSCRIPTIONAL REGULATOR"/>
    <property type="match status" value="1"/>
</dbReference>
<evidence type="ECO:0000259" key="4">
    <source>
        <dbReference type="PROSITE" id="PS01124"/>
    </source>
</evidence>
<keyword evidence="1" id="KW-0805">Transcription regulation</keyword>
<dbReference type="InterPro" id="IPR020449">
    <property type="entry name" value="Tscrpt_reg_AraC-type_HTH"/>
</dbReference>
<protein>
    <submittedName>
        <fullName evidence="5">Helix-turn-helix transcriptional regulator</fullName>
    </submittedName>
</protein>
<dbReference type="PANTHER" id="PTHR43280:SF28">
    <property type="entry name" value="HTH-TYPE TRANSCRIPTIONAL ACTIVATOR RHAS"/>
    <property type="match status" value="1"/>
</dbReference>
<dbReference type="Proteomes" id="UP000621560">
    <property type="component" value="Unassembled WGS sequence"/>
</dbReference>
<dbReference type="SUPFAM" id="SSF51215">
    <property type="entry name" value="Regulatory protein AraC"/>
    <property type="match status" value="1"/>
</dbReference>
<dbReference type="PROSITE" id="PS01124">
    <property type="entry name" value="HTH_ARAC_FAMILY_2"/>
    <property type="match status" value="1"/>
</dbReference>
<sequence>MPLSIAHNRWDYLTIRTKWVREMKKSADFQFGPVTNPFTVCWLVRSGARMLEIDGKPVRVAAGDVVFFHADTRYRLLPGAESERTFHYLSIGCELSYFSFELPVYYGFPTVLHLGRQEREALAEVWMKITTHFEASAARHQQEEERAIGYFQMKAALYEWLGLLFSYLDAGAYDSERSLDSRILQVCYYVELHYHQPLTLQQLAREAHLSPSYLSHLFVQAAGVPPMEFVRRVRLTKAKQRLIDSAVSLQDIARQTGYESQSHFSRAFRRAEGISPLQYRKKWRSY</sequence>
<gene>
    <name evidence="5" type="ORF">IDH44_06370</name>
</gene>
<dbReference type="Gene3D" id="1.10.10.60">
    <property type="entry name" value="Homeodomain-like"/>
    <property type="match status" value="2"/>
</dbReference>
<dbReference type="SUPFAM" id="SSF46689">
    <property type="entry name" value="Homeodomain-like"/>
    <property type="match status" value="2"/>
</dbReference>
<keyword evidence="3" id="KW-0804">Transcription</keyword>
<dbReference type="AlphaFoldDB" id="A0A927BSE1"/>
<keyword evidence="2" id="KW-0238">DNA-binding</keyword>
<name>A0A927BSE1_9BACL</name>